<sequence>MFLEMGLWFVAAAALLLLVVLVVKRIQYRQALAVLGMALGIMLVLTAVFDNVMIAAGLFDYGEQTLLGLYLGRAPVEDFLYPLAAVILMPALWWLFGGKPTVEKEAAE</sequence>
<feature type="transmembrane region" description="Helical" evidence="8">
    <location>
        <begin position="6"/>
        <end position="23"/>
    </location>
</feature>
<feature type="domain" description="Lycopene cyclase" evidence="9">
    <location>
        <begin position="9"/>
        <end position="90"/>
    </location>
</feature>
<dbReference type="Pfam" id="PF18916">
    <property type="entry name" value="Lycopene_cyc"/>
    <property type="match status" value="1"/>
</dbReference>
<evidence type="ECO:0000256" key="6">
    <source>
        <dbReference type="ARBA" id="ARBA00023136"/>
    </source>
</evidence>
<feature type="transmembrane region" description="Helical" evidence="8">
    <location>
        <begin position="35"/>
        <end position="59"/>
    </location>
</feature>
<dbReference type="GeneID" id="303305573"/>
<evidence type="ECO:0000256" key="4">
    <source>
        <dbReference type="ARBA" id="ARBA00022746"/>
    </source>
</evidence>
<evidence type="ECO:0000313" key="11">
    <source>
        <dbReference type="Proteomes" id="UP000606115"/>
    </source>
</evidence>
<evidence type="ECO:0000256" key="1">
    <source>
        <dbReference type="ARBA" id="ARBA00004141"/>
    </source>
</evidence>
<keyword evidence="6 8" id="KW-0472">Membrane</keyword>
<keyword evidence="11" id="KW-1185">Reference proteome</keyword>
<comment type="subcellular location">
    <subcellularLocation>
        <location evidence="1">Membrane</location>
        <topology evidence="1">Multi-pass membrane protein</topology>
    </subcellularLocation>
</comment>
<dbReference type="NCBIfam" id="TIGR03462">
    <property type="entry name" value="CarR_dom_SF"/>
    <property type="match status" value="1"/>
</dbReference>
<evidence type="ECO:0000256" key="3">
    <source>
        <dbReference type="ARBA" id="ARBA00022692"/>
    </source>
</evidence>
<keyword evidence="4" id="KW-0125">Carotenoid biosynthesis</keyword>
<dbReference type="EMBL" id="BMKX01000010">
    <property type="protein sequence ID" value="GGJ71061.1"/>
    <property type="molecule type" value="Genomic_DNA"/>
</dbReference>
<dbReference type="Proteomes" id="UP000606115">
    <property type="component" value="Unassembled WGS sequence"/>
</dbReference>
<protein>
    <recommendedName>
        <fullName evidence="9">Lycopene cyclase domain-containing protein</fullName>
    </recommendedName>
</protein>
<evidence type="ECO:0000256" key="2">
    <source>
        <dbReference type="ARBA" id="ARBA00004829"/>
    </source>
</evidence>
<evidence type="ECO:0000256" key="8">
    <source>
        <dbReference type="SAM" id="Phobius"/>
    </source>
</evidence>
<organism evidence="10 11">
    <name type="scientific">Glutamicibacter ardleyensis</name>
    <dbReference type="NCBI Taxonomy" id="225894"/>
    <lineage>
        <taxon>Bacteria</taxon>
        <taxon>Bacillati</taxon>
        <taxon>Actinomycetota</taxon>
        <taxon>Actinomycetes</taxon>
        <taxon>Micrococcales</taxon>
        <taxon>Micrococcaceae</taxon>
        <taxon>Glutamicibacter</taxon>
    </lineage>
</organism>
<feature type="transmembrane region" description="Helical" evidence="8">
    <location>
        <begin position="79"/>
        <end position="96"/>
    </location>
</feature>
<gene>
    <name evidence="10" type="ORF">GCM10007173_32410</name>
</gene>
<evidence type="ECO:0000259" key="9">
    <source>
        <dbReference type="Pfam" id="PF18916"/>
    </source>
</evidence>
<accession>A0ABQ2DT04</accession>
<dbReference type="InterPro" id="IPR017825">
    <property type="entry name" value="Lycopene_cyclase_dom"/>
</dbReference>
<comment type="caution">
    <text evidence="10">The sequence shown here is derived from an EMBL/GenBank/DDBJ whole genome shotgun (WGS) entry which is preliminary data.</text>
</comment>
<keyword evidence="7" id="KW-0413">Isomerase</keyword>
<reference evidence="11" key="1">
    <citation type="journal article" date="2019" name="Int. J. Syst. Evol. Microbiol.">
        <title>The Global Catalogue of Microorganisms (GCM) 10K type strain sequencing project: providing services to taxonomists for standard genome sequencing and annotation.</title>
        <authorList>
            <consortium name="The Broad Institute Genomics Platform"/>
            <consortium name="The Broad Institute Genome Sequencing Center for Infectious Disease"/>
            <person name="Wu L."/>
            <person name="Ma J."/>
        </authorList>
    </citation>
    <scope>NUCLEOTIDE SEQUENCE [LARGE SCALE GENOMIC DNA]</scope>
    <source>
        <strain evidence="11">CGMCC 1.3685</strain>
    </source>
</reference>
<keyword evidence="5 8" id="KW-1133">Transmembrane helix</keyword>
<evidence type="ECO:0000256" key="5">
    <source>
        <dbReference type="ARBA" id="ARBA00022989"/>
    </source>
</evidence>
<name>A0ABQ2DT04_9MICC</name>
<evidence type="ECO:0000256" key="7">
    <source>
        <dbReference type="ARBA" id="ARBA00023235"/>
    </source>
</evidence>
<evidence type="ECO:0000313" key="10">
    <source>
        <dbReference type="EMBL" id="GGJ71061.1"/>
    </source>
</evidence>
<proteinExistence type="predicted"/>
<dbReference type="RefSeq" id="WP_096256141.1">
    <property type="nucleotide sequence ID" value="NZ_BMKX01000010.1"/>
</dbReference>
<keyword evidence="3 8" id="KW-0812">Transmembrane</keyword>
<comment type="pathway">
    <text evidence="2">Carotenoid biosynthesis.</text>
</comment>